<proteinExistence type="predicted"/>
<feature type="compositionally biased region" description="Basic and acidic residues" evidence="1">
    <location>
        <begin position="62"/>
        <end position="77"/>
    </location>
</feature>
<reference evidence="2 3" key="2">
    <citation type="submission" date="2010-03" db="EMBL/GenBank/DDBJ databases">
        <authorList>
            <person name="Pajon A."/>
        </authorList>
    </citation>
    <scope>NUCLEOTIDE SEQUENCE [LARGE SCALE GENOMIC DNA]</scope>
    <source>
        <strain evidence="2 3">V10Sc8a</strain>
    </source>
</reference>
<feature type="compositionally biased region" description="Low complexity" evidence="1">
    <location>
        <begin position="43"/>
        <end position="61"/>
    </location>
</feature>
<dbReference type="BioCyc" id="ESIR717961:G136L-1085-MONOMER"/>
<evidence type="ECO:0000313" key="2">
    <source>
        <dbReference type="EMBL" id="CBL34310.1"/>
    </source>
</evidence>
<accession>D4MKM7</accession>
<organism evidence="2 3">
    <name type="scientific">[Eubacterium] siraeum V10Sc8a</name>
    <dbReference type="NCBI Taxonomy" id="717961"/>
    <lineage>
        <taxon>Bacteria</taxon>
        <taxon>Bacillati</taxon>
        <taxon>Bacillota</taxon>
        <taxon>Clostridia</taxon>
        <taxon>Eubacteriales</taxon>
        <taxon>Oscillospiraceae</taxon>
        <taxon>Oscillospiraceae incertae sedis</taxon>
    </lineage>
</organism>
<dbReference type="Proteomes" id="UP000007050">
    <property type="component" value="Chromosome"/>
</dbReference>
<evidence type="ECO:0000313" key="3">
    <source>
        <dbReference type="Proteomes" id="UP000007050"/>
    </source>
</evidence>
<reference evidence="2 3" key="1">
    <citation type="submission" date="2010-03" db="EMBL/GenBank/DDBJ databases">
        <title>The genome sequence of Eubacterium siraeum V10Sc8a.</title>
        <authorList>
            <consortium name="metaHIT consortium -- http://www.metahit.eu/"/>
            <person name="Pajon A."/>
            <person name="Turner K."/>
            <person name="Parkhill J."/>
            <person name="Duncan S."/>
            <person name="Flint H."/>
        </authorList>
    </citation>
    <scope>NUCLEOTIDE SEQUENCE [LARGE SCALE GENOMIC DNA]</scope>
    <source>
        <strain evidence="2 3">V10Sc8a</strain>
    </source>
</reference>
<feature type="compositionally biased region" description="Basic and acidic residues" evidence="1">
    <location>
        <begin position="84"/>
        <end position="98"/>
    </location>
</feature>
<feature type="compositionally biased region" description="Basic and acidic residues" evidence="1">
    <location>
        <begin position="160"/>
        <end position="169"/>
    </location>
</feature>
<gene>
    <name evidence="2" type="ORF">ES1_13200</name>
</gene>
<dbReference type="EMBL" id="FP929059">
    <property type="protein sequence ID" value="CBL34310.1"/>
    <property type="molecule type" value="Genomic_DNA"/>
</dbReference>
<feature type="region of interest" description="Disordered" evidence="1">
    <location>
        <begin position="43"/>
        <end position="170"/>
    </location>
</feature>
<protein>
    <submittedName>
        <fullName evidence="2">Uncharacterized protein</fullName>
    </submittedName>
</protein>
<name>D4MKM7_9FIRM</name>
<dbReference type="PATRIC" id="fig|717961.3.peg.1405"/>
<evidence type="ECO:0000256" key="1">
    <source>
        <dbReference type="SAM" id="MobiDB-lite"/>
    </source>
</evidence>
<dbReference type="Pfam" id="PF20187">
    <property type="entry name" value="DUF6550"/>
    <property type="match status" value="1"/>
</dbReference>
<dbReference type="KEGG" id="esr:ES1_13200"/>
<sequence length="205" mass="22241">MKGKGDFMTMKTKRGLVIGGGTVLCAALAILIAARFAPELEAVAPSTPEVSSVPAVSVEISTSKREETKPIEIEKPAESNGTEQDNKPAEINPDKESENFIEDGGIEIEQNFPEPEKDNEPPAPPVIEDEEMLTNPEQEPVYESEQVNPQQTPPETPSDTPKHGDKKDGMIYINGFGWIKDEGGGGIGYTDTEMYQNGNKIGYFG</sequence>
<dbReference type="InterPro" id="IPR046680">
    <property type="entry name" value="DUF6550"/>
</dbReference>
<dbReference type="HOGENOM" id="CLU_122889_0_0_9"/>
<dbReference type="AlphaFoldDB" id="D4MKM7"/>